<feature type="region of interest" description="Disordered" evidence="1">
    <location>
        <begin position="78"/>
        <end position="109"/>
    </location>
</feature>
<gene>
    <name evidence="3" type="ordered locus">Cgl1722</name>
</gene>
<sequence length="224" mass="24210">MRHTTSATSTTSIIKRAMTISAAVLIASAVGLTTSASSLNTLSATSPESPDQAATVSQAESDSELDDGMKKLATKILNRADNAENNDDTGKNLNNDDKKLNTKQPQRPAEKVAQAIELSLDTTTNAEKPDKSFHHEKPVNAYVTSVSYNKSNDTWTIKPSDSAVNTPTNDAERISNIIQEARDLGLSDDESLTQQIAFHAHAANYLVTEWVLRGYQLANPKVLP</sequence>
<organism evidence="3 4">
    <name type="scientific">Corynebacterium glutamicum (strain ATCC 13032 / DSM 20300 / JCM 1318 / BCRC 11384 / CCUG 27702 / LMG 3730 / NBRC 12168 / NCIMB 10025 / NRRL B-2784 / 534)</name>
    <dbReference type="NCBI Taxonomy" id="196627"/>
    <lineage>
        <taxon>Bacteria</taxon>
        <taxon>Bacillati</taxon>
        <taxon>Actinomycetota</taxon>
        <taxon>Actinomycetes</taxon>
        <taxon>Mycobacteriales</taxon>
        <taxon>Corynebacteriaceae</taxon>
        <taxon>Corynebacterium</taxon>
    </lineage>
</organism>
<dbReference type="STRING" id="196627.cg1940"/>
<name>Q8NPT9_CORGL</name>
<protein>
    <submittedName>
        <fullName evidence="3">Uncharacterized protein</fullName>
    </submittedName>
</protein>
<dbReference type="KEGG" id="cgl:Cgl1722"/>
<feature type="compositionally biased region" description="Polar residues" evidence="1">
    <location>
        <begin position="47"/>
        <end position="60"/>
    </location>
</feature>
<feature type="signal peptide" evidence="2">
    <location>
        <begin position="1"/>
        <end position="22"/>
    </location>
</feature>
<accession>Q6M4Q4</accession>
<evidence type="ECO:0000256" key="2">
    <source>
        <dbReference type="SAM" id="SignalP"/>
    </source>
</evidence>
<evidence type="ECO:0000256" key="1">
    <source>
        <dbReference type="SAM" id="MobiDB-lite"/>
    </source>
</evidence>
<dbReference type="KEGG" id="cgb:cg1940"/>
<dbReference type="Proteomes" id="UP000000582">
    <property type="component" value="Chromosome"/>
</dbReference>
<evidence type="ECO:0000313" key="4">
    <source>
        <dbReference type="Proteomes" id="UP000000582"/>
    </source>
</evidence>
<dbReference type="PATRIC" id="fig|196627.13.peg.1678"/>
<accession>Q8NPT9</accession>
<dbReference type="AlphaFoldDB" id="Q8NPT9"/>
<dbReference type="HOGENOM" id="CLU_1233326_0_0_11"/>
<dbReference type="BioCyc" id="CORYNE:G18NG-11314-MONOMER"/>
<evidence type="ECO:0000313" key="3">
    <source>
        <dbReference type="EMBL" id="BAB99115.1"/>
    </source>
</evidence>
<dbReference type="EMBL" id="BA000036">
    <property type="protein sequence ID" value="BAB99115.1"/>
    <property type="molecule type" value="Genomic_DNA"/>
</dbReference>
<feature type="compositionally biased region" description="Basic and acidic residues" evidence="1">
    <location>
        <begin position="88"/>
        <end position="100"/>
    </location>
</feature>
<keyword evidence="2" id="KW-0732">Signal</keyword>
<feature type="chain" id="PRO_5039659440" evidence="2">
    <location>
        <begin position="23"/>
        <end position="224"/>
    </location>
</feature>
<reference evidence="4" key="1">
    <citation type="journal article" date="2003" name="Appl. Microbiol. Biotechnol.">
        <title>The Corynebacterium glutamicum genome: features and impacts on biotechnological processes.</title>
        <authorList>
            <person name="Ikeda M."/>
            <person name="Nakagawa S."/>
        </authorList>
    </citation>
    <scope>NUCLEOTIDE SEQUENCE [LARGE SCALE GENOMIC DNA]</scope>
    <source>
        <strain evidence="4">ATCC 13032 / DSM 20300 / BCRC 11384 / JCM 1318 / LMG 3730 / NCIMB 10025</strain>
    </source>
</reference>
<proteinExistence type="predicted"/>
<feature type="region of interest" description="Disordered" evidence="1">
    <location>
        <begin position="41"/>
        <end position="66"/>
    </location>
</feature>
<keyword evidence="4" id="KW-1185">Reference proteome</keyword>